<evidence type="ECO:0000313" key="13">
    <source>
        <dbReference type="Proteomes" id="UP000176603"/>
    </source>
</evidence>
<feature type="binding site" evidence="7 9">
    <location>
        <position position="34"/>
    </location>
    <ligand>
        <name>substrate</name>
    </ligand>
</feature>
<feature type="binding site" evidence="7 9">
    <location>
        <position position="247"/>
    </location>
    <ligand>
        <name>substrate</name>
    </ligand>
</feature>
<dbReference type="EC" id="4.1.1.23" evidence="7"/>
<feature type="active site" description="Proton donor" evidence="7">
    <location>
        <position position="78"/>
    </location>
</feature>
<evidence type="ECO:0000256" key="8">
    <source>
        <dbReference type="PIRSR" id="PIRSR614732-1"/>
    </source>
</evidence>
<feature type="binding site" evidence="7 9">
    <location>
        <position position="248"/>
    </location>
    <ligand>
        <name>substrate</name>
    </ligand>
</feature>
<reference evidence="12 13" key="1">
    <citation type="journal article" date="2016" name="Nat. Commun.">
        <title>Thousands of microbial genomes shed light on interconnected biogeochemical processes in an aquifer system.</title>
        <authorList>
            <person name="Anantharaman K."/>
            <person name="Brown C.T."/>
            <person name="Hug L.A."/>
            <person name="Sharon I."/>
            <person name="Castelle C.J."/>
            <person name="Probst A.J."/>
            <person name="Thomas B.C."/>
            <person name="Singh A."/>
            <person name="Wilkins M.J."/>
            <person name="Karaoz U."/>
            <person name="Brodie E.L."/>
            <person name="Williams K.H."/>
            <person name="Hubbard S.S."/>
            <person name="Banfield J.F."/>
        </authorList>
    </citation>
    <scope>NUCLEOTIDE SEQUENCE [LARGE SCALE GENOMIC DNA]</scope>
</reference>
<dbReference type="NCBIfam" id="TIGR01740">
    <property type="entry name" value="pyrF"/>
    <property type="match status" value="1"/>
</dbReference>
<feature type="binding site" evidence="7 9">
    <location>
        <position position="218"/>
    </location>
    <ligand>
        <name>substrate</name>
    </ligand>
</feature>
<dbReference type="AlphaFoldDB" id="A0A1F7UMB9"/>
<feature type="binding site" evidence="7 9">
    <location>
        <position position="227"/>
    </location>
    <ligand>
        <name>substrate</name>
    </ligand>
</feature>
<keyword evidence="5 7" id="KW-0456">Lyase</keyword>
<sequence>MEPKDRIIVALDVDRPERAIELVQQLAPHVGCFKLGLEFMNAMLVRLATYAWEPSQNDLRALQRLFVELDDRIFWDGKFMDIPNTVAGASKPVAGLGIRMFNVHCLGGSEMMKAALAAAEEMKIISPTGMRPLVIGVTILTSLDFSDLVELGIMKHLDIQDRDELHQAIRSRTETCVLNLACLAQEAGLDGVIASPQEIWPIRKFCQAGFKIVTPGVRPAWAEANDQKRVMTPGEAVKAGADYLVIGRPITKAENPVDAAKRIADEIADSKKG</sequence>
<keyword evidence="3 7" id="KW-0210">Decarboxylase</keyword>
<dbReference type="PROSITE" id="PS00156">
    <property type="entry name" value="OMPDECASE"/>
    <property type="match status" value="1"/>
</dbReference>
<evidence type="ECO:0000256" key="3">
    <source>
        <dbReference type="ARBA" id="ARBA00022793"/>
    </source>
</evidence>
<dbReference type="PANTHER" id="PTHR32119:SF2">
    <property type="entry name" value="OROTIDINE 5'-PHOSPHATE DECARBOXYLASE"/>
    <property type="match status" value="1"/>
</dbReference>
<comment type="function">
    <text evidence="1 7">Catalyzes the decarboxylation of orotidine 5'-monophosphate (OMP) to uridine 5'-monophosphate (UMP).</text>
</comment>
<dbReference type="InterPro" id="IPR011060">
    <property type="entry name" value="RibuloseP-bd_barrel"/>
</dbReference>
<dbReference type="SMART" id="SM00934">
    <property type="entry name" value="OMPdecase"/>
    <property type="match status" value="1"/>
</dbReference>
<dbReference type="InterPro" id="IPR014732">
    <property type="entry name" value="OMPdecase"/>
</dbReference>
<evidence type="ECO:0000256" key="7">
    <source>
        <dbReference type="HAMAP-Rule" id="MF_01200"/>
    </source>
</evidence>
<comment type="subunit">
    <text evidence="7">Homodimer.</text>
</comment>
<dbReference type="Gene3D" id="3.20.20.70">
    <property type="entry name" value="Aldolase class I"/>
    <property type="match status" value="1"/>
</dbReference>
<dbReference type="InterPro" id="IPR013785">
    <property type="entry name" value="Aldolase_TIM"/>
</dbReference>
<dbReference type="Pfam" id="PF00215">
    <property type="entry name" value="OMPdecase"/>
    <property type="match status" value="1"/>
</dbReference>
<dbReference type="HAMAP" id="MF_01200_B">
    <property type="entry name" value="OMPdecase_type1_B"/>
    <property type="match status" value="1"/>
</dbReference>
<feature type="binding site" evidence="7 9">
    <location>
        <position position="12"/>
    </location>
    <ligand>
        <name>substrate</name>
    </ligand>
</feature>
<evidence type="ECO:0000313" key="12">
    <source>
        <dbReference type="EMBL" id="OGL79431.1"/>
    </source>
</evidence>
<evidence type="ECO:0000256" key="9">
    <source>
        <dbReference type="PIRSR" id="PIRSR614732-2"/>
    </source>
</evidence>
<evidence type="ECO:0000256" key="10">
    <source>
        <dbReference type="RuleBase" id="RU000512"/>
    </source>
</evidence>
<evidence type="ECO:0000256" key="5">
    <source>
        <dbReference type="ARBA" id="ARBA00023239"/>
    </source>
</evidence>
<proteinExistence type="inferred from homology"/>
<dbReference type="CDD" id="cd04725">
    <property type="entry name" value="OMP_decarboxylase_like"/>
    <property type="match status" value="1"/>
</dbReference>
<feature type="active site" description="For OMPdecase activity" evidence="8">
    <location>
        <position position="78"/>
    </location>
</feature>
<evidence type="ECO:0000256" key="6">
    <source>
        <dbReference type="ARBA" id="ARBA00049157"/>
    </source>
</evidence>
<dbReference type="GO" id="GO:0044205">
    <property type="term" value="P:'de novo' UMP biosynthetic process"/>
    <property type="evidence" value="ECO:0007669"/>
    <property type="project" value="UniProtKB-UniRule"/>
</dbReference>
<dbReference type="STRING" id="1802399.A3E39_03930"/>
<evidence type="ECO:0000256" key="4">
    <source>
        <dbReference type="ARBA" id="ARBA00022975"/>
    </source>
</evidence>
<accession>A0A1F7UMB9</accession>
<dbReference type="GO" id="GO:0006207">
    <property type="term" value="P:'de novo' pyrimidine nucleobase biosynthetic process"/>
    <property type="evidence" value="ECO:0007669"/>
    <property type="project" value="InterPro"/>
</dbReference>
<evidence type="ECO:0000256" key="2">
    <source>
        <dbReference type="ARBA" id="ARBA00004861"/>
    </source>
</evidence>
<dbReference type="UniPathway" id="UPA00070">
    <property type="reaction ID" value="UER00120"/>
</dbReference>
<keyword evidence="4 7" id="KW-0665">Pyrimidine biosynthesis</keyword>
<feature type="binding site" evidence="7">
    <location>
        <begin position="76"/>
        <end position="85"/>
    </location>
    <ligand>
        <name>substrate</name>
    </ligand>
</feature>
<dbReference type="Proteomes" id="UP000176603">
    <property type="component" value="Unassembled WGS sequence"/>
</dbReference>
<dbReference type="SUPFAM" id="SSF51366">
    <property type="entry name" value="Ribulose-phoshate binding barrel"/>
    <property type="match status" value="1"/>
</dbReference>
<feature type="binding site" evidence="7 9">
    <location>
        <position position="141"/>
    </location>
    <ligand>
        <name>substrate</name>
    </ligand>
</feature>
<dbReference type="EMBL" id="MGEH01000009">
    <property type="protein sequence ID" value="OGL79431.1"/>
    <property type="molecule type" value="Genomic_DNA"/>
</dbReference>
<dbReference type="InterPro" id="IPR047596">
    <property type="entry name" value="OMPdecase_bac"/>
</dbReference>
<dbReference type="InterPro" id="IPR018089">
    <property type="entry name" value="OMPdecase_AS"/>
</dbReference>
<protein>
    <recommendedName>
        <fullName evidence="7">Orotidine 5'-phosphate decarboxylase</fullName>
        <ecNumber evidence="7">4.1.1.23</ecNumber>
    </recommendedName>
    <alternativeName>
        <fullName evidence="7">OMP decarboxylase</fullName>
        <shortName evidence="7">OMPDCase</shortName>
        <shortName evidence="7">OMPdecase</shortName>
    </alternativeName>
</protein>
<dbReference type="InterPro" id="IPR001754">
    <property type="entry name" value="OMPdeCOase_dom"/>
</dbReference>
<comment type="caution">
    <text evidence="12">The sequence shown here is derived from an EMBL/GenBank/DDBJ whole genome shotgun (WGS) entry which is preliminary data.</text>
</comment>
<gene>
    <name evidence="7" type="primary">pyrF</name>
    <name evidence="12" type="ORF">A3E39_03930</name>
</gene>
<comment type="similarity">
    <text evidence="7">Belongs to the OMP decarboxylase family. Type 1 subfamily.</text>
</comment>
<organism evidence="12 13">
    <name type="scientific">Candidatus Uhrbacteria bacterium RIFCSPHIGHO2_12_FULL_60_25</name>
    <dbReference type="NCBI Taxonomy" id="1802399"/>
    <lineage>
        <taxon>Bacteria</taxon>
        <taxon>Candidatus Uhriibacteriota</taxon>
    </lineage>
</organism>
<evidence type="ECO:0000256" key="1">
    <source>
        <dbReference type="ARBA" id="ARBA00002356"/>
    </source>
</evidence>
<evidence type="ECO:0000259" key="11">
    <source>
        <dbReference type="SMART" id="SM00934"/>
    </source>
</evidence>
<feature type="domain" description="Orotidine 5'-phosphate decarboxylase" evidence="11">
    <location>
        <begin position="6"/>
        <end position="263"/>
    </location>
</feature>
<dbReference type="GO" id="GO:0004590">
    <property type="term" value="F:orotidine-5'-phosphate decarboxylase activity"/>
    <property type="evidence" value="ECO:0007669"/>
    <property type="project" value="UniProtKB-UniRule"/>
</dbReference>
<dbReference type="GO" id="GO:0005829">
    <property type="term" value="C:cytosol"/>
    <property type="evidence" value="ECO:0007669"/>
    <property type="project" value="TreeGrafter"/>
</dbReference>
<comment type="pathway">
    <text evidence="2 7 10">Pyrimidine metabolism; UMP biosynthesis via de novo pathway; UMP from orotate: step 2/2.</text>
</comment>
<feature type="active site" description="For OMPdecase activity" evidence="8">
    <location>
        <position position="81"/>
    </location>
</feature>
<comment type="catalytic activity">
    <reaction evidence="6 7 10">
        <text>orotidine 5'-phosphate + H(+) = UMP + CO2</text>
        <dbReference type="Rhea" id="RHEA:11596"/>
        <dbReference type="ChEBI" id="CHEBI:15378"/>
        <dbReference type="ChEBI" id="CHEBI:16526"/>
        <dbReference type="ChEBI" id="CHEBI:57538"/>
        <dbReference type="ChEBI" id="CHEBI:57865"/>
        <dbReference type="EC" id="4.1.1.23"/>
    </reaction>
</comment>
<feature type="active site" description="For OMPdecase activity" evidence="8">
    <location>
        <position position="76"/>
    </location>
</feature>
<name>A0A1F7UMB9_9BACT</name>
<dbReference type="PANTHER" id="PTHR32119">
    <property type="entry name" value="OROTIDINE 5'-PHOSPHATE DECARBOXYLASE"/>
    <property type="match status" value="1"/>
</dbReference>